<feature type="compositionally biased region" description="Acidic residues" evidence="1">
    <location>
        <begin position="771"/>
        <end position="785"/>
    </location>
</feature>
<reference evidence="3" key="2">
    <citation type="journal article" date="2022" name="Sci. Rep.">
        <title>In silico prediction of the enzymes involved in the degradation of the herbicide molinate by Gulosibacter molinativorax ON4T.</title>
        <authorList>
            <person name="Lopes A.R."/>
            <person name="Bunin E."/>
            <person name="Viana A.T."/>
            <person name="Froufe H."/>
            <person name="Munoz-Merida A."/>
            <person name="Pinho D."/>
            <person name="Figueiredo J."/>
            <person name="Barroso C."/>
            <person name="Vaz-Moreira I."/>
            <person name="Bellanger X."/>
            <person name="Egas C."/>
            <person name="Nunes O.C."/>
        </authorList>
    </citation>
    <scope>NUCLEOTIDE SEQUENCE</scope>
    <source>
        <strain evidence="3">ON4</strain>
    </source>
</reference>
<keyword evidence="4" id="KW-1185">Reference proteome</keyword>
<sequence length="796" mass="83514">MSEESHSRPPRLPWRRFLAAAVVALGIGGAIPFPAQQAGAATNEPAPATISDPVEGELSVEIVLHGGGAITQDEPVAATLILSNRTAEIASAGQVAILIDQETIDTRYELSLWNGGGASEDLAPGTEVFRLDVDQVHPGSTVELPVTLPATATSVLTGASFGARGITAQWLTGDQVAEGRSSFVWNAESLANAVSVSPIVPIVTDVGDGALLTITELSTLTAADGDLTLLLDAVEGTSATLAIDPRLLVSVRALGADAPQSAVDWLDRLESLENASFPLEYADASLTLQQQAGLEQPIEPSGFSYRTADREFFQEVVPTAPTAPTESATPAPTATDATDPDAAPVESDDPQAGLPDAGEPGTTEPASTDPASTDPTGTDPTGTDPAETQAPQLEARPAPTLEELTAFDYTRPNVVWPAAGTVRDPAGLADWGAETVILYGDQATLAPDRSSTESSQQQIDGLEVLVTDSTLDDAIASAVTATSELTFQDATTDVATLLSVITRELPNESREIVTTVPREALQDPNRLGELLDRMTGNQWTDVAPIPAHAEDPSILPDTDLIEGGYSNPTIVRFQELLAAHEQGMSLTSLYEEPAAVAEELDAGLLGAISNSVVQTDDWPTVTEAFTEFATAAASQITIVPGSEIQLIGHESSLPLFIENNTDREVTVEVRLRPTTGHILVDQAAVIKIPAGGVTRATLPVQAIANGVSGVEATIWTTTGVQLNNTEEFVVNVNASLETVAVGLLIGAGVLLFVVGIWRTIRRRKRERLAEVEESSETPTDSEPESPGEPQESSNHE</sequence>
<keyword evidence="2" id="KW-0472">Membrane</keyword>
<evidence type="ECO:0000256" key="2">
    <source>
        <dbReference type="SAM" id="Phobius"/>
    </source>
</evidence>
<feature type="compositionally biased region" description="Low complexity" evidence="1">
    <location>
        <begin position="367"/>
        <end position="386"/>
    </location>
</feature>
<proteinExistence type="predicted"/>
<keyword evidence="2" id="KW-0812">Transmembrane</keyword>
<protein>
    <recommendedName>
        <fullName evidence="5">2-oxoglutarate dehydrogenase</fullName>
    </recommendedName>
</protein>
<accession>A0ABT7CAD2</accession>
<evidence type="ECO:0000313" key="4">
    <source>
        <dbReference type="Proteomes" id="UP001170379"/>
    </source>
</evidence>
<evidence type="ECO:0000256" key="1">
    <source>
        <dbReference type="SAM" id="MobiDB-lite"/>
    </source>
</evidence>
<reference evidence="3" key="1">
    <citation type="submission" date="2018-03" db="EMBL/GenBank/DDBJ databases">
        <authorList>
            <person name="Nunes O.C."/>
            <person name="Lopes A.R."/>
            <person name="Froufe H."/>
            <person name="Munoz-Merida A."/>
            <person name="Barroso C."/>
            <person name="Egas C."/>
        </authorList>
    </citation>
    <scope>NUCLEOTIDE SEQUENCE</scope>
    <source>
        <strain evidence="3">ON4</strain>
    </source>
</reference>
<evidence type="ECO:0008006" key="5">
    <source>
        <dbReference type="Google" id="ProtNLM"/>
    </source>
</evidence>
<comment type="caution">
    <text evidence="3">The sequence shown here is derived from an EMBL/GenBank/DDBJ whole genome shotgun (WGS) entry which is preliminary data.</text>
</comment>
<gene>
    <name evidence="3" type="ORF">C7K25_10090</name>
</gene>
<feature type="compositionally biased region" description="Low complexity" evidence="1">
    <location>
        <begin position="787"/>
        <end position="796"/>
    </location>
</feature>
<dbReference type="Pfam" id="PF19516">
    <property type="entry name" value="DUF6049"/>
    <property type="match status" value="1"/>
</dbReference>
<feature type="region of interest" description="Disordered" evidence="1">
    <location>
        <begin position="765"/>
        <end position="796"/>
    </location>
</feature>
<dbReference type="InterPro" id="IPR046112">
    <property type="entry name" value="DUF6049"/>
</dbReference>
<keyword evidence="2" id="KW-1133">Transmembrane helix</keyword>
<organism evidence="3 4">
    <name type="scientific">Gulosibacter molinativorax</name>
    <dbReference type="NCBI Taxonomy" id="256821"/>
    <lineage>
        <taxon>Bacteria</taxon>
        <taxon>Bacillati</taxon>
        <taxon>Actinomycetota</taxon>
        <taxon>Actinomycetes</taxon>
        <taxon>Micrococcales</taxon>
        <taxon>Microbacteriaceae</taxon>
        <taxon>Gulosibacter</taxon>
    </lineage>
</organism>
<dbReference type="Proteomes" id="UP001170379">
    <property type="component" value="Unassembled WGS sequence"/>
</dbReference>
<feature type="compositionally biased region" description="Low complexity" evidence="1">
    <location>
        <begin position="319"/>
        <end position="345"/>
    </location>
</feature>
<name>A0ABT7CAD2_9MICO</name>
<evidence type="ECO:0000313" key="3">
    <source>
        <dbReference type="EMBL" id="MDJ1371712.1"/>
    </source>
</evidence>
<dbReference type="RefSeq" id="WP_026937073.1">
    <property type="nucleotide sequence ID" value="NZ_CP028426.1"/>
</dbReference>
<feature type="transmembrane region" description="Helical" evidence="2">
    <location>
        <begin position="739"/>
        <end position="757"/>
    </location>
</feature>
<dbReference type="EMBL" id="PXVD01000015">
    <property type="protein sequence ID" value="MDJ1371712.1"/>
    <property type="molecule type" value="Genomic_DNA"/>
</dbReference>
<feature type="region of interest" description="Disordered" evidence="1">
    <location>
        <begin position="319"/>
        <end position="398"/>
    </location>
</feature>